<dbReference type="Gene3D" id="3.30.980.40">
    <property type="match status" value="1"/>
</dbReference>
<keyword evidence="12 16" id="KW-0472">Membrane</keyword>
<dbReference type="InterPro" id="IPR050206">
    <property type="entry name" value="FtsK/SpoIIIE/SftA"/>
</dbReference>
<feature type="transmembrane region" description="Helical" evidence="16">
    <location>
        <begin position="96"/>
        <end position="120"/>
    </location>
</feature>
<evidence type="ECO:0000256" key="5">
    <source>
        <dbReference type="ARBA" id="ARBA00022618"/>
    </source>
</evidence>
<feature type="compositionally biased region" description="Basic and acidic residues" evidence="15">
    <location>
        <begin position="306"/>
        <end position="321"/>
    </location>
</feature>
<dbReference type="GO" id="GO:0051301">
    <property type="term" value="P:cell division"/>
    <property type="evidence" value="ECO:0007669"/>
    <property type="project" value="UniProtKB-KW"/>
</dbReference>
<evidence type="ECO:0000256" key="16">
    <source>
        <dbReference type="SAM" id="Phobius"/>
    </source>
</evidence>
<dbReference type="InterPro" id="IPR002543">
    <property type="entry name" value="FtsK_dom"/>
</dbReference>
<keyword evidence="10 16" id="KW-1133">Transmembrane helix</keyword>
<dbReference type="PANTHER" id="PTHR22683">
    <property type="entry name" value="SPORULATION PROTEIN RELATED"/>
    <property type="match status" value="1"/>
</dbReference>
<feature type="compositionally biased region" description="Basic and acidic residues" evidence="15">
    <location>
        <begin position="338"/>
        <end position="347"/>
    </location>
</feature>
<feature type="transmembrane region" description="Helical" evidence="16">
    <location>
        <begin position="44"/>
        <end position="66"/>
    </location>
</feature>
<evidence type="ECO:0000256" key="10">
    <source>
        <dbReference type="ARBA" id="ARBA00022989"/>
    </source>
</evidence>
<dbReference type="PROSITE" id="PS50901">
    <property type="entry name" value="FTSK"/>
    <property type="match status" value="1"/>
</dbReference>
<dbReference type="InterPro" id="IPR041027">
    <property type="entry name" value="FtsK_alpha"/>
</dbReference>
<keyword evidence="8" id="KW-0159">Chromosome partition</keyword>
<reference evidence="19" key="1">
    <citation type="submission" date="2017-09" db="EMBL/GenBank/DDBJ databases">
        <authorList>
            <person name="Cho G.-S."/>
            <person name="Oguntoyinbo F.A."/>
            <person name="Cnockaert M."/>
            <person name="Kabisch J."/>
            <person name="Neve H."/>
            <person name="Bockelmann W."/>
            <person name="Wenning M."/>
            <person name="Franz C.M."/>
            <person name="Vandamme P."/>
        </authorList>
    </citation>
    <scope>NUCLEOTIDE SEQUENCE [LARGE SCALE GENOMIC DNA]</scope>
    <source>
        <strain evidence="19">MBT G8648</strain>
    </source>
</reference>
<dbReference type="OrthoDB" id="9807790at2"/>
<dbReference type="RefSeq" id="WP_096654874.1">
    <property type="nucleotide sequence ID" value="NZ_NWUX01000030.1"/>
</dbReference>
<proteinExistence type="inferred from homology"/>
<dbReference type="GO" id="GO:0003677">
    <property type="term" value="F:DNA binding"/>
    <property type="evidence" value="ECO:0007669"/>
    <property type="project" value="UniProtKB-KW"/>
</dbReference>
<comment type="caution">
    <text evidence="18">The sequence shown here is derived from an EMBL/GenBank/DDBJ whole genome shotgun (WGS) entry which is preliminary data.</text>
</comment>
<dbReference type="GO" id="GO:0005524">
    <property type="term" value="F:ATP binding"/>
    <property type="evidence" value="ECO:0007669"/>
    <property type="project" value="UniProtKB-UniRule"/>
</dbReference>
<evidence type="ECO:0000259" key="17">
    <source>
        <dbReference type="PROSITE" id="PS50901"/>
    </source>
</evidence>
<sequence>MKVNKAVDKRTQRNSRQPSSASSARVKAAKDKARRFGLRLQGSVREGVVVVLLALCVFLLLALFSYHPADPGWSYQGPETDVRNWMGPVGAWLADVLYSLLGASALWWPGMFGYAAWWLMRSRQVRFELDPVAIAVHAGGLVLLMFGTTMLGALHFYHPDSILPYASGGILGEGLVGTLKPLVSSGGVGLIAAALILIGFPLFSGMSWLQVADEAGRRLCKLGGWFSARRAKGRAKRAERAAVRAAAKAASQKVKERSRAESQAAEPKVSEPKAAGFSTGKLSAVDVEAPKSRAVEPKLFAQERDEGAPVISAKRDGERSVESAVVGDNVGKNIGKSTGEDVDKDVGEEVSQGADEAPTPPPRKAAGNDTERTREHRRERREPSFSAPLSGADEDASDITDTSIPWETAAASAFNARSTTEIPHTASSAQQTGSGALSTETNSAPEPRVPSSAISASANVEEVKATPIAPREDAFSIKPKEDELEQAPPEPLAAQELAAEPKVEEPKHNESAISQPVEPADEVHNEPFSRQYEQPKAADVSPSEPASALSLRATRGEEGAEAVTKQFFAGQEDDTEVARKSDAAPVTSEPPRARVPEIVPEPVWEDDEDDADMAHSPISHSPRSVSSSVSSSIPAVPTATPASVRHEPVFSTEPVEEESDNGPTLWTVEHLQSQRPAFETMDEPEGDVPSLQLLTPAEPHQPNYTDEQLADMAELLEVRLREYGVKAEVVDTWPGPVITRFEIKPAAGVKVSKISNLAKDLARSLMVKSVRVVEVIPGRPTVGIEIPNPNRAMIRLREVIDSDRYQQETSPLTMALGQDIGGGPVVANLGKMPHLLVAGTTGSGKSVGVNAMLISMLLKAKPSELKLIMVDPKMLELSVYDGIPHLLAPVVTDMKEAANSLRWCVAEMERRYKLMAAMGVRNIAGFNGRLDEAERAGAQVADPLWEPQPWEVHQPHPVLEKLPYIVVVIDEFADMFMIVGKKVEELIARLAQKARAAGIHLILATQRPSVDVVTGLIKANIPSRMAFQVSSRIDSRTILDQGGAESLLGHGDMLYLPAGSGPPNRIHGAFVDDDEVHRVVDDWKRRGSPEYIEEILSGGVTADALTGLEAEGVDGDDAEQDALYDEAVQFVTETRRASISAVQRRFKIGYNRAARLVEAMEGAGVVSSMGSNGAREVLAPPPVGH</sequence>
<dbReference type="Gene3D" id="1.10.10.10">
    <property type="entry name" value="Winged helix-like DNA-binding domain superfamily/Winged helix DNA-binding domain"/>
    <property type="match status" value="1"/>
</dbReference>
<keyword evidence="13" id="KW-0131">Cell cycle</keyword>
<evidence type="ECO:0000256" key="15">
    <source>
        <dbReference type="SAM" id="MobiDB-lite"/>
    </source>
</evidence>
<evidence type="ECO:0000256" key="4">
    <source>
        <dbReference type="ARBA" id="ARBA00022475"/>
    </source>
</evidence>
<evidence type="ECO:0000313" key="18">
    <source>
        <dbReference type="EMBL" id="PCF93776.1"/>
    </source>
</evidence>
<feature type="transmembrane region" description="Helical" evidence="16">
    <location>
        <begin position="132"/>
        <end position="156"/>
    </location>
</feature>
<dbReference type="PANTHER" id="PTHR22683:SF41">
    <property type="entry name" value="DNA TRANSLOCASE FTSK"/>
    <property type="match status" value="1"/>
</dbReference>
<dbReference type="SUPFAM" id="SSF52540">
    <property type="entry name" value="P-loop containing nucleoside triphosphate hydrolases"/>
    <property type="match status" value="1"/>
</dbReference>
<feature type="transmembrane region" description="Helical" evidence="16">
    <location>
        <begin position="190"/>
        <end position="209"/>
    </location>
</feature>
<keyword evidence="19" id="KW-1185">Reference proteome</keyword>
<evidence type="ECO:0000256" key="7">
    <source>
        <dbReference type="ARBA" id="ARBA00022741"/>
    </source>
</evidence>
<evidence type="ECO:0000256" key="6">
    <source>
        <dbReference type="ARBA" id="ARBA00022692"/>
    </source>
</evidence>
<dbReference type="InterPro" id="IPR027417">
    <property type="entry name" value="P-loop_NTPase"/>
</dbReference>
<dbReference type="InterPro" id="IPR025199">
    <property type="entry name" value="FtsK_4TM"/>
</dbReference>
<comment type="similarity">
    <text evidence="2">Belongs to the FtsK/SpoIIIE/SftA family.</text>
</comment>
<feature type="transmembrane region" description="Helical" evidence="16">
    <location>
        <begin position="162"/>
        <end position="183"/>
    </location>
</feature>
<dbReference type="Pfam" id="PF01580">
    <property type="entry name" value="FtsK_SpoIIIE"/>
    <property type="match status" value="1"/>
</dbReference>
<feature type="domain" description="FtsK" evidence="17">
    <location>
        <begin position="822"/>
        <end position="1036"/>
    </location>
</feature>
<keyword evidence="7 14" id="KW-0547">Nucleotide-binding</keyword>
<dbReference type="InterPro" id="IPR036388">
    <property type="entry name" value="WH-like_DNA-bd_sf"/>
</dbReference>
<dbReference type="Pfam" id="PF09397">
    <property type="entry name" value="FtsK_gamma"/>
    <property type="match status" value="1"/>
</dbReference>
<dbReference type="SMART" id="SM00843">
    <property type="entry name" value="Ftsk_gamma"/>
    <property type="match status" value="1"/>
</dbReference>
<feature type="region of interest" description="Disordered" evidence="15">
    <location>
        <begin position="1"/>
        <end position="28"/>
    </location>
</feature>
<feature type="region of interest" description="Disordered" evidence="15">
    <location>
        <begin position="306"/>
        <end position="662"/>
    </location>
</feature>
<evidence type="ECO:0000256" key="1">
    <source>
        <dbReference type="ARBA" id="ARBA00004651"/>
    </source>
</evidence>
<evidence type="ECO:0000256" key="3">
    <source>
        <dbReference type="ARBA" id="ARBA00020887"/>
    </source>
</evidence>
<keyword evidence="9 14" id="KW-0067">ATP-binding</keyword>
<dbReference type="GO" id="GO:0007059">
    <property type="term" value="P:chromosome segregation"/>
    <property type="evidence" value="ECO:0007669"/>
    <property type="project" value="UniProtKB-KW"/>
</dbReference>
<evidence type="ECO:0000256" key="13">
    <source>
        <dbReference type="ARBA" id="ARBA00023306"/>
    </source>
</evidence>
<keyword evidence="6 16" id="KW-0812">Transmembrane</keyword>
<feature type="compositionally biased region" description="Low complexity" evidence="15">
    <location>
        <begin position="615"/>
        <end position="633"/>
    </location>
</feature>
<dbReference type="InterPro" id="IPR036390">
    <property type="entry name" value="WH_DNA-bd_sf"/>
</dbReference>
<evidence type="ECO:0000256" key="11">
    <source>
        <dbReference type="ARBA" id="ARBA00023125"/>
    </source>
</evidence>
<feature type="compositionally biased region" description="Basic and acidic residues" evidence="15">
    <location>
        <begin position="1"/>
        <end position="11"/>
    </location>
</feature>
<keyword evidence="11" id="KW-0238">DNA-binding</keyword>
<evidence type="ECO:0000256" key="12">
    <source>
        <dbReference type="ARBA" id="ARBA00023136"/>
    </source>
</evidence>
<keyword evidence="4" id="KW-1003">Cell membrane</keyword>
<evidence type="ECO:0000256" key="8">
    <source>
        <dbReference type="ARBA" id="ARBA00022829"/>
    </source>
</evidence>
<organism evidence="18 19">
    <name type="scientific">Vreelandella nigrificans</name>
    <dbReference type="NCBI Taxonomy" id="2042704"/>
    <lineage>
        <taxon>Bacteria</taxon>
        <taxon>Pseudomonadati</taxon>
        <taxon>Pseudomonadota</taxon>
        <taxon>Gammaproteobacteria</taxon>
        <taxon>Oceanospirillales</taxon>
        <taxon>Halomonadaceae</taxon>
        <taxon>Vreelandella</taxon>
    </lineage>
</organism>
<name>A0A2A4HGE7_9GAMM</name>
<accession>A0A2A4HGE7</accession>
<dbReference type="Pfam" id="PF17854">
    <property type="entry name" value="FtsK_alpha"/>
    <property type="match status" value="1"/>
</dbReference>
<dbReference type="FunFam" id="3.40.50.300:FF:000209">
    <property type="entry name" value="Cell division protein FtsK"/>
    <property type="match status" value="1"/>
</dbReference>
<keyword evidence="5 18" id="KW-0132">Cell division</keyword>
<dbReference type="EMBL" id="NWUX01000030">
    <property type="protein sequence ID" value="PCF93776.1"/>
    <property type="molecule type" value="Genomic_DNA"/>
</dbReference>
<protein>
    <recommendedName>
        <fullName evidence="3">DNA translocase FtsK</fullName>
    </recommendedName>
</protein>
<feature type="compositionally biased region" description="Basic and acidic residues" evidence="15">
    <location>
        <begin position="470"/>
        <end position="481"/>
    </location>
</feature>
<evidence type="ECO:0000256" key="2">
    <source>
        <dbReference type="ARBA" id="ARBA00006474"/>
    </source>
</evidence>
<dbReference type="InterPro" id="IPR018541">
    <property type="entry name" value="Ftsk_gamma"/>
</dbReference>
<feature type="region of interest" description="Disordered" evidence="15">
    <location>
        <begin position="249"/>
        <end position="277"/>
    </location>
</feature>
<dbReference type="GO" id="GO:0005886">
    <property type="term" value="C:plasma membrane"/>
    <property type="evidence" value="ECO:0007669"/>
    <property type="project" value="UniProtKB-SubCell"/>
</dbReference>
<dbReference type="AlphaFoldDB" id="A0A2A4HGE7"/>
<feature type="compositionally biased region" description="Basic and acidic residues" evidence="15">
    <location>
        <begin position="369"/>
        <end position="383"/>
    </location>
</feature>
<dbReference type="Pfam" id="PF13491">
    <property type="entry name" value="FtsK_4TM"/>
    <property type="match status" value="1"/>
</dbReference>
<feature type="binding site" evidence="14">
    <location>
        <begin position="839"/>
        <end position="846"/>
    </location>
    <ligand>
        <name>ATP</name>
        <dbReference type="ChEBI" id="CHEBI:30616"/>
    </ligand>
</feature>
<dbReference type="Proteomes" id="UP000218677">
    <property type="component" value="Unassembled WGS sequence"/>
</dbReference>
<dbReference type="CDD" id="cd01127">
    <property type="entry name" value="TrwB_TraG_TraD_VirD4"/>
    <property type="match status" value="1"/>
</dbReference>
<evidence type="ECO:0000256" key="14">
    <source>
        <dbReference type="PROSITE-ProRule" id="PRU00289"/>
    </source>
</evidence>
<gene>
    <name evidence="18" type="ORF">CPA45_20635</name>
</gene>
<feature type="compositionally biased region" description="Polar residues" evidence="15">
    <location>
        <begin position="415"/>
        <end position="444"/>
    </location>
</feature>
<comment type="subcellular location">
    <subcellularLocation>
        <location evidence="1">Cell membrane</location>
        <topology evidence="1">Multi-pass membrane protein</topology>
    </subcellularLocation>
</comment>
<evidence type="ECO:0000256" key="9">
    <source>
        <dbReference type="ARBA" id="ARBA00022840"/>
    </source>
</evidence>
<dbReference type="SUPFAM" id="SSF46785">
    <property type="entry name" value="Winged helix' DNA-binding domain"/>
    <property type="match status" value="1"/>
</dbReference>
<feature type="compositionally biased region" description="Basic and acidic residues" evidence="15">
    <location>
        <begin position="499"/>
        <end position="510"/>
    </location>
</feature>
<evidence type="ECO:0000313" key="19">
    <source>
        <dbReference type="Proteomes" id="UP000218677"/>
    </source>
</evidence>
<dbReference type="Gene3D" id="3.40.50.300">
    <property type="entry name" value="P-loop containing nucleotide triphosphate hydrolases"/>
    <property type="match status" value="1"/>
</dbReference>